<dbReference type="AlphaFoldDB" id="A0A2C6LAL4"/>
<comment type="similarity">
    <text evidence="3">Belongs to the acetyltransferase family. MAK3 subfamily.</text>
</comment>
<proteinExistence type="inferred from homology"/>
<feature type="region of interest" description="Disordered" evidence="5">
    <location>
        <begin position="1"/>
        <end position="62"/>
    </location>
</feature>
<dbReference type="Gene3D" id="3.40.630.30">
    <property type="match status" value="3"/>
</dbReference>
<feature type="region of interest" description="Disordered" evidence="5">
    <location>
        <begin position="692"/>
        <end position="735"/>
    </location>
</feature>
<evidence type="ECO:0000256" key="4">
    <source>
        <dbReference type="SAM" id="Coils"/>
    </source>
</evidence>
<evidence type="ECO:0000313" key="7">
    <source>
        <dbReference type="EMBL" id="PHJ24739.1"/>
    </source>
</evidence>
<feature type="region of interest" description="Disordered" evidence="5">
    <location>
        <begin position="345"/>
        <end position="375"/>
    </location>
</feature>
<evidence type="ECO:0000256" key="5">
    <source>
        <dbReference type="SAM" id="MobiDB-lite"/>
    </source>
</evidence>
<dbReference type="RefSeq" id="XP_067926411.1">
    <property type="nucleotide sequence ID" value="XM_068061614.1"/>
</dbReference>
<evidence type="ECO:0000259" key="6">
    <source>
        <dbReference type="PROSITE" id="PS51186"/>
    </source>
</evidence>
<dbReference type="GO" id="GO:0004596">
    <property type="term" value="F:protein-N-terminal amino-acid acetyltransferase activity"/>
    <property type="evidence" value="ECO:0007669"/>
    <property type="project" value="InterPro"/>
</dbReference>
<organism evidence="7 8">
    <name type="scientific">Cystoisospora suis</name>
    <dbReference type="NCBI Taxonomy" id="483139"/>
    <lineage>
        <taxon>Eukaryota</taxon>
        <taxon>Sar</taxon>
        <taxon>Alveolata</taxon>
        <taxon>Apicomplexa</taxon>
        <taxon>Conoidasida</taxon>
        <taxon>Coccidia</taxon>
        <taxon>Eucoccidiorida</taxon>
        <taxon>Eimeriorina</taxon>
        <taxon>Sarcocystidae</taxon>
        <taxon>Cystoisospora</taxon>
    </lineage>
</organism>
<feature type="region of interest" description="Disordered" evidence="5">
    <location>
        <begin position="403"/>
        <end position="422"/>
    </location>
</feature>
<keyword evidence="4" id="KW-0175">Coiled coil</keyword>
<keyword evidence="2" id="KW-0012">Acyltransferase</keyword>
<dbReference type="InterPro" id="IPR016181">
    <property type="entry name" value="Acyl_CoA_acyltransferase"/>
</dbReference>
<reference evidence="7 8" key="1">
    <citation type="journal article" date="2017" name="Int. J. Parasitol.">
        <title>The genome of the protozoan parasite Cystoisospora suis and a reverse vaccinology approach to identify vaccine candidates.</title>
        <authorList>
            <person name="Palmieri N."/>
            <person name="Shrestha A."/>
            <person name="Ruttkowski B."/>
            <person name="Beck T."/>
            <person name="Vogl C."/>
            <person name="Tomley F."/>
            <person name="Blake D.P."/>
            <person name="Joachim A."/>
        </authorList>
    </citation>
    <scope>NUCLEOTIDE SEQUENCE [LARGE SCALE GENOMIC DNA]</scope>
    <source>
        <strain evidence="7 8">Wien I</strain>
    </source>
</reference>
<accession>A0A2C6LAL4</accession>
<keyword evidence="8" id="KW-1185">Reference proteome</keyword>
<dbReference type="PROSITE" id="PS51186">
    <property type="entry name" value="GNAT"/>
    <property type="match status" value="1"/>
</dbReference>
<evidence type="ECO:0000256" key="2">
    <source>
        <dbReference type="ARBA" id="ARBA00023315"/>
    </source>
</evidence>
<dbReference type="EMBL" id="MIGC01000558">
    <property type="protein sequence ID" value="PHJ24739.1"/>
    <property type="molecule type" value="Genomic_DNA"/>
</dbReference>
<feature type="compositionally biased region" description="Low complexity" evidence="5">
    <location>
        <begin position="357"/>
        <end position="374"/>
    </location>
</feature>
<dbReference type="GeneID" id="94424825"/>
<dbReference type="Proteomes" id="UP000221165">
    <property type="component" value="Unassembled WGS sequence"/>
</dbReference>
<name>A0A2C6LAL4_9APIC</name>
<evidence type="ECO:0000256" key="3">
    <source>
        <dbReference type="ARBA" id="ARBA00024025"/>
    </source>
</evidence>
<dbReference type="Pfam" id="PF00583">
    <property type="entry name" value="Acetyltransf_1"/>
    <property type="match status" value="1"/>
</dbReference>
<feature type="coiled-coil region" evidence="4">
    <location>
        <begin position="251"/>
        <end position="278"/>
    </location>
</feature>
<protein>
    <submittedName>
        <fullName evidence="7">Gnat family protein</fullName>
    </submittedName>
</protein>
<feature type="compositionally biased region" description="Basic and acidic residues" evidence="5">
    <location>
        <begin position="469"/>
        <end position="485"/>
    </location>
</feature>
<dbReference type="VEuPathDB" id="ToxoDB:CSUI_001408"/>
<feature type="compositionally biased region" description="Basic and acidic residues" evidence="5">
    <location>
        <begin position="590"/>
        <end position="614"/>
    </location>
</feature>
<evidence type="ECO:0000313" key="8">
    <source>
        <dbReference type="Proteomes" id="UP000221165"/>
    </source>
</evidence>
<feature type="region of interest" description="Disordered" evidence="5">
    <location>
        <begin position="456"/>
        <end position="497"/>
    </location>
</feature>
<evidence type="ECO:0000256" key="1">
    <source>
        <dbReference type="ARBA" id="ARBA00022679"/>
    </source>
</evidence>
<feature type="compositionally biased region" description="Acidic residues" evidence="5">
    <location>
        <begin position="456"/>
        <end position="468"/>
    </location>
</feature>
<dbReference type="CDD" id="cd04301">
    <property type="entry name" value="NAT_SF"/>
    <property type="match status" value="1"/>
</dbReference>
<dbReference type="InterPro" id="IPR000182">
    <property type="entry name" value="GNAT_dom"/>
</dbReference>
<dbReference type="PANTHER" id="PTHR45896:SF1">
    <property type="entry name" value="N-ALPHA-ACETYLTRANSFERASE 30"/>
    <property type="match status" value="1"/>
</dbReference>
<dbReference type="GO" id="GO:0031417">
    <property type="term" value="C:NatC complex"/>
    <property type="evidence" value="ECO:0007669"/>
    <property type="project" value="TreeGrafter"/>
</dbReference>
<feature type="domain" description="N-acetyltransferase" evidence="6">
    <location>
        <begin position="440"/>
        <end position="690"/>
    </location>
</feature>
<keyword evidence="1" id="KW-0808">Transferase</keyword>
<feature type="compositionally biased region" description="Low complexity" evidence="5">
    <location>
        <begin position="406"/>
        <end position="422"/>
    </location>
</feature>
<dbReference type="OrthoDB" id="249099at2759"/>
<sequence>MNLTTPSSSSLSSSSSNAFSSPSPSSLLSPCCCPSSTTSTSSTTWPSSSSSSFSPSSSSSSSSSCASSLPSPSSSPPSCSLSQSFRYSTYPRRQPLHLLYRYALRRWENLRMQRESLWQQYTSLYSSLYQTPHLSLSSSPFYLHPNNLSRDKKQSKEAESFSWSLPSLCLPHASSLSSLIAPHLLCSPRQEEEEAEEEEEDVYCLGSGNVKKKERGVSLLSLPREARGEVVGPALSAGRTSDDDDDLLLLLDHLKRRISLVEAECEEARRQWERYDEEELAVIGERERQEEDIFHILRENLSEPYTMETIRYLLHGWPHLAFLAYDGETCAGVCLCKIDKKRRRSPLMKSGGHTPQSSSSSSASHHGFSSSFSADQNVTDGVDPSLFISSSSSLSQYRHDSESVVSSFPQSTDLSSSSSCSLLEEEKKDASLSLVDAKGPGMAAETLDDLDAVIEEDEENSSDEDGEGKEEKEGEDTKREKRQIQEEGEQEREGEERIVWKGYIAMLAVRSAYRRKGIGRTLVSKALDEMRKKRSPSSSSLSSSSSTTTPLCLPSSSPQSFASVLPPLQEEKDDVKQGDREPFSLACSSPREERDRKTEERRETRQEGREGLYDDVHCEKERAEEEEDLDFAYEEEEQVYGEVESCRIETETTNFAALSLYESVGFTRVKHMRRFYMNGSDAYKLRLSFAKEKDQSMKASQEEEIKGDHRPREEREQGTSEEERKDDREKKRELE</sequence>
<dbReference type="PANTHER" id="PTHR45896">
    <property type="entry name" value="N-ALPHA-ACETYLTRANSFERASE 30"/>
    <property type="match status" value="1"/>
</dbReference>
<gene>
    <name evidence="7" type="ORF">CSUI_001408</name>
</gene>
<feature type="compositionally biased region" description="Low complexity" evidence="5">
    <location>
        <begin position="536"/>
        <end position="560"/>
    </location>
</feature>
<feature type="compositionally biased region" description="Basic and acidic residues" evidence="5">
    <location>
        <begin position="569"/>
        <end position="582"/>
    </location>
</feature>
<dbReference type="SUPFAM" id="SSF55729">
    <property type="entry name" value="Acyl-CoA N-acyltransferases (Nat)"/>
    <property type="match status" value="1"/>
</dbReference>
<comment type="caution">
    <text evidence="7">The sequence shown here is derived from an EMBL/GenBank/DDBJ whole genome shotgun (WGS) entry which is preliminary data.</text>
</comment>
<feature type="region of interest" description="Disordered" evidence="5">
    <location>
        <begin position="529"/>
        <end position="614"/>
    </location>
</feature>
<dbReference type="InterPro" id="IPR044542">
    <property type="entry name" value="NAA30-like"/>
</dbReference>